<sequence>MPIHKSLNLYVLCFFTFKLEQSFVEHVLDQLPFYLSTQTEIYLIFLGSVYFGDCECK</sequence>
<reference evidence="1 2" key="1">
    <citation type="submission" date="2018-06" db="EMBL/GenBank/DDBJ databases">
        <title>WGS assembly of Brassica rapa FPsc.</title>
        <authorList>
            <person name="Bowman J."/>
            <person name="Kohchi T."/>
            <person name="Yamato K."/>
            <person name="Jenkins J."/>
            <person name="Shu S."/>
            <person name="Ishizaki K."/>
            <person name="Yamaoka S."/>
            <person name="Nishihama R."/>
            <person name="Nakamura Y."/>
            <person name="Berger F."/>
            <person name="Adam C."/>
            <person name="Aki S."/>
            <person name="Althoff F."/>
            <person name="Araki T."/>
            <person name="Arteaga-Vazquez M."/>
            <person name="Balasubrmanian S."/>
            <person name="Bauer D."/>
            <person name="Boehm C."/>
            <person name="Briginshaw L."/>
            <person name="Caballero-Perez J."/>
            <person name="Catarino B."/>
            <person name="Chen F."/>
            <person name="Chiyoda S."/>
            <person name="Chovatia M."/>
            <person name="Davies K."/>
            <person name="Delmans M."/>
            <person name="Demura T."/>
            <person name="Dierschke T."/>
            <person name="Dolan L."/>
            <person name="Dorantes-Acosta A."/>
            <person name="Eklund D."/>
            <person name="Florent S."/>
            <person name="Flores-Sandoval E."/>
            <person name="Fujiyama A."/>
            <person name="Fukuzawa H."/>
            <person name="Galik B."/>
            <person name="Grimanelli D."/>
            <person name="Grimwood J."/>
            <person name="Grossniklaus U."/>
            <person name="Hamada T."/>
            <person name="Haseloff J."/>
            <person name="Hetherington A."/>
            <person name="Higo A."/>
            <person name="Hirakawa Y."/>
            <person name="Hundley H."/>
            <person name="Ikeda Y."/>
            <person name="Inoue K."/>
            <person name="Inoue S."/>
            <person name="Ishida S."/>
            <person name="Jia Q."/>
            <person name="Kakita M."/>
            <person name="Kanazawa T."/>
            <person name="Kawai Y."/>
            <person name="Kawashima T."/>
            <person name="Kennedy M."/>
            <person name="Kinose K."/>
            <person name="Kinoshita T."/>
            <person name="Kohara Y."/>
            <person name="Koide E."/>
            <person name="Komatsu K."/>
            <person name="Kopischke S."/>
            <person name="Kubo M."/>
            <person name="Kyozuka J."/>
            <person name="Lagercrantz U."/>
            <person name="Lin S."/>
            <person name="Lindquist E."/>
            <person name="Lipzen A."/>
            <person name="Lu C."/>
            <person name="Luna E."/>
            <person name="Martienssen R."/>
            <person name="Minamino N."/>
            <person name="Mizutani M."/>
            <person name="Mizutani M."/>
            <person name="Mochizuki N."/>
            <person name="Monte I."/>
            <person name="Mosher R."/>
            <person name="Nagasaki H."/>
            <person name="Nakagami H."/>
            <person name="Naramoto S."/>
            <person name="Nishitani K."/>
            <person name="Ohtani M."/>
            <person name="Okamoto T."/>
            <person name="Okumura M."/>
            <person name="Phillips J."/>
            <person name="Pollak B."/>
            <person name="Reinders A."/>
            <person name="Roevekamp M."/>
            <person name="Sano R."/>
            <person name="Sawa S."/>
            <person name="Schmid M."/>
            <person name="Shirakawa M."/>
            <person name="Solano R."/>
            <person name="Spunde A."/>
            <person name="Suetsugu N."/>
            <person name="Sugano S."/>
            <person name="Sugiyama A."/>
            <person name="Sun R."/>
            <person name="Suzuki Y."/>
            <person name="Takenaka M."/>
            <person name="Takezawa D."/>
            <person name="Tomogane H."/>
            <person name="Tsuzuki M."/>
            <person name="Ueda T."/>
            <person name="Umeda M."/>
            <person name="Ward J."/>
            <person name="Watanabe Y."/>
            <person name="Yazaki K."/>
            <person name="Yokoyama R."/>
            <person name="Yoshitake Y."/>
            <person name="Yotsui I."/>
            <person name="Zachgo S."/>
            <person name="Schmutz J."/>
        </authorList>
    </citation>
    <scope>NUCLEOTIDE SEQUENCE [LARGE SCALE GENOMIC DNA]</scope>
    <source>
        <strain evidence="2">cv. B-3</strain>
    </source>
</reference>
<accession>A0A397ZDX2</accession>
<gene>
    <name evidence="1" type="ORF">BRARA_E02810</name>
</gene>
<evidence type="ECO:0000313" key="1">
    <source>
        <dbReference type="EMBL" id="RID63842.1"/>
    </source>
</evidence>
<dbReference type="AlphaFoldDB" id="A0A397ZDX2"/>
<name>A0A397ZDX2_BRACM</name>
<dbReference type="EMBL" id="CM010632">
    <property type="protein sequence ID" value="RID63842.1"/>
    <property type="molecule type" value="Genomic_DNA"/>
</dbReference>
<proteinExistence type="predicted"/>
<evidence type="ECO:0000313" key="2">
    <source>
        <dbReference type="Proteomes" id="UP000264353"/>
    </source>
</evidence>
<organism evidence="1 2">
    <name type="scientific">Brassica campestris</name>
    <name type="common">Field mustard</name>
    <dbReference type="NCBI Taxonomy" id="3711"/>
    <lineage>
        <taxon>Eukaryota</taxon>
        <taxon>Viridiplantae</taxon>
        <taxon>Streptophyta</taxon>
        <taxon>Embryophyta</taxon>
        <taxon>Tracheophyta</taxon>
        <taxon>Spermatophyta</taxon>
        <taxon>Magnoliopsida</taxon>
        <taxon>eudicotyledons</taxon>
        <taxon>Gunneridae</taxon>
        <taxon>Pentapetalae</taxon>
        <taxon>rosids</taxon>
        <taxon>malvids</taxon>
        <taxon>Brassicales</taxon>
        <taxon>Brassicaceae</taxon>
        <taxon>Brassiceae</taxon>
        <taxon>Brassica</taxon>
    </lineage>
</organism>
<protein>
    <submittedName>
        <fullName evidence="1">Uncharacterized protein</fullName>
    </submittedName>
</protein>
<dbReference type="Proteomes" id="UP000264353">
    <property type="component" value="Chromosome A5"/>
</dbReference>